<name>A0A9W8MXF8_9AGAR</name>
<feature type="region of interest" description="Disordered" evidence="1">
    <location>
        <begin position="44"/>
        <end position="89"/>
    </location>
</feature>
<feature type="compositionally biased region" description="Polar residues" evidence="1">
    <location>
        <begin position="106"/>
        <end position="123"/>
    </location>
</feature>
<dbReference type="OrthoDB" id="3255427at2759"/>
<evidence type="ECO:0000256" key="1">
    <source>
        <dbReference type="SAM" id="MobiDB-lite"/>
    </source>
</evidence>
<dbReference type="EMBL" id="JANKHO010000177">
    <property type="protein sequence ID" value="KAJ3513819.1"/>
    <property type="molecule type" value="Genomic_DNA"/>
</dbReference>
<evidence type="ECO:0000313" key="4">
    <source>
        <dbReference type="Proteomes" id="UP001148786"/>
    </source>
</evidence>
<accession>A0A9W8MXF8</accession>
<feature type="signal peptide" evidence="2">
    <location>
        <begin position="1"/>
        <end position="25"/>
    </location>
</feature>
<keyword evidence="4" id="KW-1185">Reference proteome</keyword>
<comment type="caution">
    <text evidence="3">The sequence shown here is derived from an EMBL/GenBank/DDBJ whole genome shotgun (WGS) entry which is preliminary data.</text>
</comment>
<feature type="chain" id="PRO_5040719332" evidence="2">
    <location>
        <begin position="26"/>
        <end position="375"/>
    </location>
</feature>
<gene>
    <name evidence="3" type="ORF">NLJ89_g2736</name>
</gene>
<reference evidence="3" key="1">
    <citation type="submission" date="2022-07" db="EMBL/GenBank/DDBJ databases">
        <title>Genome Sequence of Agrocybe chaxingu.</title>
        <authorList>
            <person name="Buettner E."/>
        </authorList>
    </citation>
    <scope>NUCLEOTIDE SEQUENCE</scope>
    <source>
        <strain evidence="3">MP-N11</strain>
    </source>
</reference>
<feature type="compositionally biased region" description="Low complexity" evidence="1">
    <location>
        <begin position="73"/>
        <end position="89"/>
    </location>
</feature>
<feature type="region of interest" description="Disordered" evidence="1">
    <location>
        <begin position="102"/>
        <end position="145"/>
    </location>
</feature>
<dbReference type="Proteomes" id="UP001148786">
    <property type="component" value="Unassembled WGS sequence"/>
</dbReference>
<keyword evidence="2" id="KW-0732">Signal</keyword>
<sequence length="375" mass="42594">MEPHLRERLWLPLLLPLLPIPRQSAVASTVSCSSSVSVLPLPVQGETKSRTWRRRKDTRRRKGHRERADRRGSTASAPTPATTTAPLKSAMKKTMTVFNAFGSGDNPLTRQSSNSQHGHSISISKPRPRVYSNPQKPHNLVEDPSEPDTPFHMMVSFHGYNEVRVEPALQYALEDLRKYIWPLWPDGIESDELVGHTSITKFRNAPWDLGGTNVRHAYKFIVEFFRLFQQRGYSYQTAMNIATPTPRLIFQMTKPDEAEFFLGFLSQDGRKITLIHPPNHIDIYIGARLRTALPKRVLSDDVVDEYMRVIELKRKSNTATSTDVDVPLVFVEALKIISDMGFHLDATIPLSRRNSLGMRSARELLVFKSIAKVSK</sequence>
<evidence type="ECO:0000313" key="3">
    <source>
        <dbReference type="EMBL" id="KAJ3513819.1"/>
    </source>
</evidence>
<proteinExistence type="predicted"/>
<organism evidence="3 4">
    <name type="scientific">Agrocybe chaxingu</name>
    <dbReference type="NCBI Taxonomy" id="84603"/>
    <lineage>
        <taxon>Eukaryota</taxon>
        <taxon>Fungi</taxon>
        <taxon>Dikarya</taxon>
        <taxon>Basidiomycota</taxon>
        <taxon>Agaricomycotina</taxon>
        <taxon>Agaricomycetes</taxon>
        <taxon>Agaricomycetidae</taxon>
        <taxon>Agaricales</taxon>
        <taxon>Agaricineae</taxon>
        <taxon>Strophariaceae</taxon>
        <taxon>Agrocybe</taxon>
    </lineage>
</organism>
<protein>
    <submittedName>
        <fullName evidence="3">Uncharacterized protein</fullName>
    </submittedName>
</protein>
<dbReference type="AlphaFoldDB" id="A0A9W8MXF8"/>
<feature type="compositionally biased region" description="Basic residues" evidence="1">
    <location>
        <begin position="50"/>
        <end position="65"/>
    </location>
</feature>
<evidence type="ECO:0000256" key="2">
    <source>
        <dbReference type="SAM" id="SignalP"/>
    </source>
</evidence>